<evidence type="ECO:0000256" key="5">
    <source>
        <dbReference type="ARBA" id="ARBA00023002"/>
    </source>
</evidence>
<accession>A0ABW1AD38</accession>
<evidence type="ECO:0000313" key="8">
    <source>
        <dbReference type="Proteomes" id="UP001596074"/>
    </source>
</evidence>
<dbReference type="InterPro" id="IPR009075">
    <property type="entry name" value="AcylCo_DH/oxidase_C"/>
</dbReference>
<dbReference type="SUPFAM" id="SSF56645">
    <property type="entry name" value="Acyl-CoA dehydrogenase NM domain-like"/>
    <property type="match status" value="1"/>
</dbReference>
<organism evidence="7 8">
    <name type="scientific">Actinomadura rugatobispora</name>
    <dbReference type="NCBI Taxonomy" id="1994"/>
    <lineage>
        <taxon>Bacteria</taxon>
        <taxon>Bacillati</taxon>
        <taxon>Actinomycetota</taxon>
        <taxon>Actinomycetes</taxon>
        <taxon>Streptosporangiales</taxon>
        <taxon>Thermomonosporaceae</taxon>
        <taxon>Actinomadura</taxon>
    </lineage>
</organism>
<dbReference type="Proteomes" id="UP001596074">
    <property type="component" value="Unassembled WGS sequence"/>
</dbReference>
<evidence type="ECO:0000313" key="7">
    <source>
        <dbReference type="EMBL" id="MFC5751860.1"/>
    </source>
</evidence>
<dbReference type="Gene3D" id="1.10.540.10">
    <property type="entry name" value="Acyl-CoA dehydrogenase/oxidase, N-terminal domain"/>
    <property type="match status" value="1"/>
</dbReference>
<comment type="similarity">
    <text evidence="2">Belongs to the acyl-CoA dehydrogenase family.</text>
</comment>
<evidence type="ECO:0000256" key="3">
    <source>
        <dbReference type="ARBA" id="ARBA00022630"/>
    </source>
</evidence>
<evidence type="ECO:0000256" key="1">
    <source>
        <dbReference type="ARBA" id="ARBA00001974"/>
    </source>
</evidence>
<dbReference type="SUPFAM" id="SSF47203">
    <property type="entry name" value="Acyl-CoA dehydrogenase C-terminal domain-like"/>
    <property type="match status" value="1"/>
</dbReference>
<dbReference type="Gene3D" id="1.20.140.10">
    <property type="entry name" value="Butyryl-CoA Dehydrogenase, subunit A, domain 3"/>
    <property type="match status" value="1"/>
</dbReference>
<comment type="cofactor">
    <cofactor evidence="1">
        <name>FAD</name>
        <dbReference type="ChEBI" id="CHEBI:57692"/>
    </cofactor>
</comment>
<evidence type="ECO:0000256" key="4">
    <source>
        <dbReference type="ARBA" id="ARBA00022827"/>
    </source>
</evidence>
<feature type="domain" description="Acyl-CoA dehydrogenase/oxidase C-terminal" evidence="6">
    <location>
        <begin position="214"/>
        <end position="348"/>
    </location>
</feature>
<keyword evidence="8" id="KW-1185">Reference proteome</keyword>
<dbReference type="PANTHER" id="PTHR43884:SF20">
    <property type="entry name" value="ACYL-COA DEHYDROGENASE FADE28"/>
    <property type="match status" value="1"/>
</dbReference>
<evidence type="ECO:0000259" key="6">
    <source>
        <dbReference type="Pfam" id="PF00441"/>
    </source>
</evidence>
<keyword evidence="3" id="KW-0285">Flavoprotein</keyword>
<dbReference type="RefSeq" id="WP_378287821.1">
    <property type="nucleotide sequence ID" value="NZ_JBHSON010000076.1"/>
</dbReference>
<gene>
    <name evidence="7" type="ORF">ACFPZN_40160</name>
</gene>
<reference evidence="8" key="1">
    <citation type="journal article" date="2019" name="Int. J. Syst. Evol. Microbiol.">
        <title>The Global Catalogue of Microorganisms (GCM) 10K type strain sequencing project: providing services to taxonomists for standard genome sequencing and annotation.</title>
        <authorList>
            <consortium name="The Broad Institute Genomics Platform"/>
            <consortium name="The Broad Institute Genome Sequencing Center for Infectious Disease"/>
            <person name="Wu L."/>
            <person name="Ma J."/>
        </authorList>
    </citation>
    <scope>NUCLEOTIDE SEQUENCE [LARGE SCALE GENOMIC DNA]</scope>
    <source>
        <strain evidence="8">KCTC 42087</strain>
    </source>
</reference>
<sequence>MDVSLTEELRLLAESVASLARRHATTGGHRDGAAIAGPGPDRAWRAVVEMGLPGMLLSEEPGDGPGTATSRPMANATLAAALAVEELARGLVRAPLMGTLLATALLAPAAAEDPSGRAAEAARALARGERPGSVVLDGDLLAPAAHGIAWDWSDGALVVAVDGPGLAETATTGPAESADPTRGLARTASAVQGPRLGPVEPHHLVRWEALALALLCADLVGTLAGTLDAALVHARTRHQFGRPIGSFQAVQHLAADQHALIEGARSCAWHAAWAVDALGPEEARDAARVAKAFCSEIARPVAEAALQIWGGLGMTWECVAHLYLRRALLDRRALGDEEHHFGVLADRLGAVPAGARASGAGASGAGAC</sequence>
<dbReference type="EMBL" id="JBHSON010000076">
    <property type="protein sequence ID" value="MFC5751860.1"/>
    <property type="molecule type" value="Genomic_DNA"/>
</dbReference>
<dbReference type="InterPro" id="IPR036250">
    <property type="entry name" value="AcylCo_DH-like_C"/>
</dbReference>
<dbReference type="InterPro" id="IPR037069">
    <property type="entry name" value="AcylCoA_DH/ox_N_sf"/>
</dbReference>
<evidence type="ECO:0000256" key="2">
    <source>
        <dbReference type="ARBA" id="ARBA00009347"/>
    </source>
</evidence>
<dbReference type="InterPro" id="IPR009100">
    <property type="entry name" value="AcylCoA_DH/oxidase_NM_dom_sf"/>
</dbReference>
<name>A0ABW1AD38_9ACTN</name>
<proteinExistence type="inferred from homology"/>
<keyword evidence="4" id="KW-0274">FAD</keyword>
<comment type="caution">
    <text evidence="7">The sequence shown here is derived from an EMBL/GenBank/DDBJ whole genome shotgun (WGS) entry which is preliminary data.</text>
</comment>
<protein>
    <submittedName>
        <fullName evidence="7">Acyl-CoA dehydrogenase family protein</fullName>
    </submittedName>
</protein>
<keyword evidence="5" id="KW-0560">Oxidoreductase</keyword>
<dbReference type="PANTHER" id="PTHR43884">
    <property type="entry name" value="ACYL-COA DEHYDROGENASE"/>
    <property type="match status" value="1"/>
</dbReference>
<dbReference type="Pfam" id="PF00441">
    <property type="entry name" value="Acyl-CoA_dh_1"/>
    <property type="match status" value="1"/>
</dbReference>